<gene>
    <name evidence="3" type="ORF">LCGC14_1648900</name>
</gene>
<evidence type="ECO:0000256" key="1">
    <source>
        <dbReference type="SAM" id="MobiDB-lite"/>
    </source>
</evidence>
<comment type="caution">
    <text evidence="3">The sequence shown here is derived from an EMBL/GenBank/DDBJ whole genome shotgun (WGS) entry which is preliminary data.</text>
</comment>
<feature type="region of interest" description="Disordered" evidence="1">
    <location>
        <begin position="1"/>
        <end position="21"/>
    </location>
</feature>
<keyword evidence="2" id="KW-1133">Transmembrane helix</keyword>
<name>A0A0F9HYA6_9ZZZZ</name>
<feature type="non-terminal residue" evidence="3">
    <location>
        <position position="339"/>
    </location>
</feature>
<proteinExistence type="predicted"/>
<organism evidence="3">
    <name type="scientific">marine sediment metagenome</name>
    <dbReference type="NCBI Taxonomy" id="412755"/>
    <lineage>
        <taxon>unclassified sequences</taxon>
        <taxon>metagenomes</taxon>
        <taxon>ecological metagenomes</taxon>
    </lineage>
</organism>
<feature type="compositionally biased region" description="Basic and acidic residues" evidence="1">
    <location>
        <begin position="8"/>
        <end position="21"/>
    </location>
</feature>
<feature type="transmembrane region" description="Helical" evidence="2">
    <location>
        <begin position="186"/>
        <end position="208"/>
    </location>
</feature>
<evidence type="ECO:0000256" key="2">
    <source>
        <dbReference type="SAM" id="Phobius"/>
    </source>
</evidence>
<dbReference type="EMBL" id="LAZR01013839">
    <property type="protein sequence ID" value="KKM20102.1"/>
    <property type="molecule type" value="Genomic_DNA"/>
</dbReference>
<dbReference type="AlphaFoldDB" id="A0A0F9HYA6"/>
<keyword evidence="2" id="KW-0472">Membrane</keyword>
<feature type="transmembrane region" description="Helical" evidence="2">
    <location>
        <begin position="162"/>
        <end position="180"/>
    </location>
</feature>
<reference evidence="3" key="1">
    <citation type="journal article" date="2015" name="Nature">
        <title>Complex archaea that bridge the gap between prokaryotes and eukaryotes.</title>
        <authorList>
            <person name="Spang A."/>
            <person name="Saw J.H."/>
            <person name="Jorgensen S.L."/>
            <person name="Zaremba-Niedzwiedzka K."/>
            <person name="Martijn J."/>
            <person name="Lind A.E."/>
            <person name="van Eijk R."/>
            <person name="Schleper C."/>
            <person name="Guy L."/>
            <person name="Ettema T.J."/>
        </authorList>
    </citation>
    <scope>NUCLEOTIDE SEQUENCE</scope>
</reference>
<keyword evidence="2" id="KW-0812">Transmembrane</keyword>
<protein>
    <submittedName>
        <fullName evidence="3">Uncharacterized protein</fullName>
    </submittedName>
</protein>
<sequence>MGNYSKDQAIERVGETPASDEKRRIERWQAFYYPPIEKSADVTYSLNPSFQVKKATLTSIEKTPSNDTNLFSTKSAEKSILPKLEPKSKEPYKTQKNRALGYEIAQAIGRNETILQDISETLINNISLQNQAILKLSKEDEEHLNELLKELSKKENVDIVKSLLNITVASTAIVVGALIIPEALATTGVVAAGYGVILIGSGITNLIANELLPRIGGYEKIASFFTKDEIKKQNLADNIQTATSITSTILSVASAIASGPIIGSVLGWAEGLKIVNTATNLATATTSFVKHKNDYTYKNLQSEQTNIDGKLNLERFKLDKDYASLQSAADVEVAFNKIS</sequence>
<accession>A0A0F9HYA6</accession>
<evidence type="ECO:0000313" key="3">
    <source>
        <dbReference type="EMBL" id="KKM20102.1"/>
    </source>
</evidence>